<proteinExistence type="predicted"/>
<protein>
    <submittedName>
        <fullName evidence="1">Uncharacterized protein</fullName>
    </submittedName>
</protein>
<gene>
    <name evidence="1" type="ORF">INT45_007337</name>
</gene>
<sequence>MHLHIIETDMRHKITKKGDDADPYGQYTQKSPTVKIDAVVKGVLTLMEDPNRNSETLLVLPPDILRAQPTITTFAESSNPAYDKITEEYEKDAVKYYKTLLNPALERYEQL</sequence>
<dbReference type="AlphaFoldDB" id="A0A8H7S1Y5"/>
<dbReference type="EMBL" id="JAEPRB010000131">
    <property type="protein sequence ID" value="KAG2220725.1"/>
    <property type="molecule type" value="Genomic_DNA"/>
</dbReference>
<organism evidence="1 2">
    <name type="scientific">Circinella minor</name>
    <dbReference type="NCBI Taxonomy" id="1195481"/>
    <lineage>
        <taxon>Eukaryota</taxon>
        <taxon>Fungi</taxon>
        <taxon>Fungi incertae sedis</taxon>
        <taxon>Mucoromycota</taxon>
        <taxon>Mucoromycotina</taxon>
        <taxon>Mucoromycetes</taxon>
        <taxon>Mucorales</taxon>
        <taxon>Lichtheimiaceae</taxon>
        <taxon>Circinella</taxon>
    </lineage>
</organism>
<evidence type="ECO:0000313" key="2">
    <source>
        <dbReference type="Proteomes" id="UP000646827"/>
    </source>
</evidence>
<keyword evidence="2" id="KW-1185">Reference proteome</keyword>
<dbReference type="Proteomes" id="UP000646827">
    <property type="component" value="Unassembled WGS sequence"/>
</dbReference>
<evidence type="ECO:0000313" key="1">
    <source>
        <dbReference type="EMBL" id="KAG2220725.1"/>
    </source>
</evidence>
<comment type="caution">
    <text evidence="1">The sequence shown here is derived from an EMBL/GenBank/DDBJ whole genome shotgun (WGS) entry which is preliminary data.</text>
</comment>
<name>A0A8H7S1Y5_9FUNG</name>
<reference evidence="1 2" key="1">
    <citation type="submission" date="2020-12" db="EMBL/GenBank/DDBJ databases">
        <title>Metabolic potential, ecology and presence of endohyphal bacteria is reflected in genomic diversity of Mucoromycotina.</title>
        <authorList>
            <person name="Muszewska A."/>
            <person name="Okrasinska A."/>
            <person name="Steczkiewicz K."/>
            <person name="Drgas O."/>
            <person name="Orlowska M."/>
            <person name="Perlinska-Lenart U."/>
            <person name="Aleksandrzak-Piekarczyk T."/>
            <person name="Szatraj K."/>
            <person name="Zielenkiewicz U."/>
            <person name="Pilsyk S."/>
            <person name="Malc E."/>
            <person name="Mieczkowski P."/>
            <person name="Kruszewska J.S."/>
            <person name="Biernat P."/>
            <person name="Pawlowska J."/>
        </authorList>
    </citation>
    <scope>NUCLEOTIDE SEQUENCE [LARGE SCALE GENOMIC DNA]</scope>
    <source>
        <strain evidence="1 2">CBS 142.35</strain>
    </source>
</reference>
<accession>A0A8H7S1Y5</accession>